<evidence type="ECO:0000256" key="4">
    <source>
        <dbReference type="ARBA" id="ARBA00023136"/>
    </source>
</evidence>
<dbReference type="GeneID" id="119635799"/>
<evidence type="ECO:0000256" key="2">
    <source>
        <dbReference type="ARBA" id="ARBA00022692"/>
    </source>
</evidence>
<organism evidence="6 7">
    <name type="scientific">Glossina fuscipes</name>
    <dbReference type="NCBI Taxonomy" id="7396"/>
    <lineage>
        <taxon>Eukaryota</taxon>
        <taxon>Metazoa</taxon>
        <taxon>Ecdysozoa</taxon>
        <taxon>Arthropoda</taxon>
        <taxon>Hexapoda</taxon>
        <taxon>Insecta</taxon>
        <taxon>Pterygota</taxon>
        <taxon>Neoptera</taxon>
        <taxon>Endopterygota</taxon>
        <taxon>Diptera</taxon>
        <taxon>Brachycera</taxon>
        <taxon>Muscomorpha</taxon>
        <taxon>Hippoboscoidea</taxon>
        <taxon>Glossinidae</taxon>
        <taxon>Glossina</taxon>
    </lineage>
</organism>
<gene>
    <name evidence="7" type="primary">LOC119635799</name>
</gene>
<sequence>MGVAITIVKWFVFTLNFLCLFLGIGTICLNAFGVEDSSPGTDAHTYYILGILLCSLLCLTIIIGCYGIFSEILGFNIIYSLFVLALLIIQCLQMHSFQPHSFYFDKIHSSESTWSSLANHPSFKSKYHCCGLFDYQWTMPASCYEENPNQLAPDPICLEASLWQSYQFKLRRQQIFNWALLISETNALFYSIILCVLLYRRVANQRRQRELARASVRHNPGNHVGMQTHLLSC</sequence>
<evidence type="ECO:0000313" key="6">
    <source>
        <dbReference type="Proteomes" id="UP000092443"/>
    </source>
</evidence>
<dbReference type="AlphaFoldDB" id="A0A9C5YYQ7"/>
<dbReference type="RefSeq" id="XP_037886732.1">
    <property type="nucleotide sequence ID" value="XM_038030804.1"/>
</dbReference>
<dbReference type="Pfam" id="PF00335">
    <property type="entry name" value="Tetraspanin"/>
    <property type="match status" value="1"/>
</dbReference>
<feature type="transmembrane region" description="Helical" evidence="5">
    <location>
        <begin position="76"/>
        <end position="95"/>
    </location>
</feature>
<keyword evidence="3 5" id="KW-1133">Transmembrane helix</keyword>
<comment type="subcellular location">
    <subcellularLocation>
        <location evidence="1">Membrane</location>
        <topology evidence="1">Multi-pass membrane protein</topology>
    </subcellularLocation>
</comment>
<feature type="transmembrane region" description="Helical" evidence="5">
    <location>
        <begin position="175"/>
        <end position="199"/>
    </location>
</feature>
<evidence type="ECO:0000256" key="3">
    <source>
        <dbReference type="ARBA" id="ARBA00022989"/>
    </source>
</evidence>
<keyword evidence="4 5" id="KW-0472">Membrane</keyword>
<feature type="transmembrane region" description="Helical" evidence="5">
    <location>
        <begin position="12"/>
        <end position="34"/>
    </location>
</feature>
<dbReference type="Proteomes" id="UP000092443">
    <property type="component" value="Unplaced"/>
</dbReference>
<proteinExistence type="predicted"/>
<evidence type="ECO:0000256" key="5">
    <source>
        <dbReference type="SAM" id="Phobius"/>
    </source>
</evidence>
<dbReference type="KEGG" id="gfs:119635799"/>
<dbReference type="GO" id="GO:0016020">
    <property type="term" value="C:membrane"/>
    <property type="evidence" value="ECO:0007669"/>
    <property type="project" value="UniProtKB-SubCell"/>
</dbReference>
<evidence type="ECO:0000256" key="1">
    <source>
        <dbReference type="ARBA" id="ARBA00004141"/>
    </source>
</evidence>
<name>A0A9C5YYQ7_9MUSC</name>
<accession>A0A9C5YYQ7</accession>
<keyword evidence="2 5" id="KW-0812">Transmembrane</keyword>
<keyword evidence="6" id="KW-1185">Reference proteome</keyword>
<protein>
    <submittedName>
        <fullName evidence="7">Uncharacterized protein LOC119635799</fullName>
    </submittedName>
</protein>
<dbReference type="InterPro" id="IPR018499">
    <property type="entry name" value="Tetraspanin/Peripherin"/>
</dbReference>
<feature type="transmembrane region" description="Helical" evidence="5">
    <location>
        <begin position="46"/>
        <end position="69"/>
    </location>
</feature>
<reference evidence="7" key="1">
    <citation type="submission" date="2025-08" db="UniProtKB">
        <authorList>
            <consortium name="RefSeq"/>
        </authorList>
    </citation>
    <scope>IDENTIFICATION</scope>
    <source>
        <tissue evidence="7">Whole body pupa</tissue>
    </source>
</reference>
<evidence type="ECO:0000313" key="7">
    <source>
        <dbReference type="RefSeq" id="XP_037886732.1"/>
    </source>
</evidence>